<dbReference type="GO" id="GO:0005634">
    <property type="term" value="C:nucleus"/>
    <property type="evidence" value="ECO:0007669"/>
    <property type="project" value="UniProtKB-SubCell"/>
</dbReference>
<feature type="binding site" evidence="9">
    <location>
        <position position="140"/>
    </location>
    <ligand>
        <name>a ribonucleoside 5'-phosphate</name>
        <dbReference type="ChEBI" id="CHEBI:58043"/>
    </ligand>
</feature>
<accession>A0AAW2IDT4</accession>
<feature type="binding site" evidence="9">
    <location>
        <begin position="92"/>
        <end position="95"/>
    </location>
    <ligand>
        <name>a ribonucleoside 5'-phosphate</name>
        <dbReference type="ChEBI" id="CHEBI:58043"/>
    </ligand>
</feature>
<feature type="binding site" evidence="9">
    <location>
        <position position="151"/>
    </location>
    <ligand>
        <name>a ribonucleoside 5'-phosphate</name>
        <dbReference type="ChEBI" id="CHEBI:58043"/>
    </ligand>
</feature>
<proteinExistence type="inferred from homology"/>
<evidence type="ECO:0000256" key="6">
    <source>
        <dbReference type="ARBA" id="ARBA00022975"/>
    </source>
</evidence>
<dbReference type="PROSITE" id="PS00113">
    <property type="entry name" value="ADENYLATE_KINASE"/>
    <property type="match status" value="1"/>
</dbReference>
<reference evidence="10" key="1">
    <citation type="journal article" date="2024" name="Gigascience">
        <title>Chromosome-level genome of the poultry shaft louse Menopon gallinae provides insight into the host-switching and adaptive evolution of parasitic lice.</title>
        <authorList>
            <person name="Xu Y."/>
            <person name="Ma L."/>
            <person name="Liu S."/>
            <person name="Liang Y."/>
            <person name="Liu Q."/>
            <person name="He Z."/>
            <person name="Tian L."/>
            <person name="Duan Y."/>
            <person name="Cai W."/>
            <person name="Li H."/>
            <person name="Song F."/>
        </authorList>
    </citation>
    <scope>NUCLEOTIDE SEQUENCE</scope>
    <source>
        <strain evidence="10">Cailab_2023a</strain>
    </source>
</reference>
<keyword evidence="7 9" id="KW-0539">Nucleus</keyword>
<feature type="binding site" evidence="9">
    <location>
        <begin position="17"/>
        <end position="22"/>
    </location>
    <ligand>
        <name>ATP</name>
        <dbReference type="ChEBI" id="CHEBI:30616"/>
    </ligand>
</feature>
<comment type="caution">
    <text evidence="9">Lacks conserved residue(s) required for the propagation of feature annotation.</text>
</comment>
<feature type="binding site" evidence="9">
    <location>
        <position position="133"/>
    </location>
    <ligand>
        <name>ATP</name>
        <dbReference type="ChEBI" id="CHEBI:30616"/>
    </ligand>
</feature>
<organism evidence="10">
    <name type="scientific">Menopon gallinae</name>
    <name type="common">poultry shaft louse</name>
    <dbReference type="NCBI Taxonomy" id="328185"/>
    <lineage>
        <taxon>Eukaryota</taxon>
        <taxon>Metazoa</taxon>
        <taxon>Ecdysozoa</taxon>
        <taxon>Arthropoda</taxon>
        <taxon>Hexapoda</taxon>
        <taxon>Insecta</taxon>
        <taxon>Pterygota</taxon>
        <taxon>Neoptera</taxon>
        <taxon>Paraneoptera</taxon>
        <taxon>Psocodea</taxon>
        <taxon>Troctomorpha</taxon>
        <taxon>Phthiraptera</taxon>
        <taxon>Amblycera</taxon>
        <taxon>Menoponidae</taxon>
        <taxon>Menopon</taxon>
    </lineage>
</organism>
<comment type="catalytic activity">
    <reaction evidence="9">
        <text>CMP + ATP = CDP + ADP</text>
        <dbReference type="Rhea" id="RHEA:11600"/>
        <dbReference type="ChEBI" id="CHEBI:30616"/>
        <dbReference type="ChEBI" id="CHEBI:58069"/>
        <dbReference type="ChEBI" id="CHEBI:60377"/>
        <dbReference type="ChEBI" id="CHEBI:456216"/>
        <dbReference type="EC" id="2.7.4.14"/>
    </reaction>
</comment>
<comment type="subunit">
    <text evidence="9">Monomer.</text>
</comment>
<dbReference type="HAMAP" id="MF_00235">
    <property type="entry name" value="Adenylate_kinase_Adk"/>
    <property type="match status" value="1"/>
</dbReference>
<comment type="caution">
    <text evidence="10">The sequence shown here is derived from an EMBL/GenBank/DDBJ whole genome shotgun (WGS) entry which is preliminary data.</text>
</comment>
<dbReference type="Pfam" id="PF00406">
    <property type="entry name" value="ADK"/>
    <property type="match status" value="1"/>
</dbReference>
<dbReference type="EMBL" id="JARGDH010000001">
    <property type="protein sequence ID" value="KAL0280187.1"/>
    <property type="molecule type" value="Genomic_DNA"/>
</dbReference>
<dbReference type="PANTHER" id="PTHR23359">
    <property type="entry name" value="NUCLEOTIDE KINASE"/>
    <property type="match status" value="1"/>
</dbReference>
<name>A0AAW2IDT4_9NEOP</name>
<comment type="catalytic activity">
    <reaction evidence="9">
        <text>dCMP + ATP = dCDP + ADP</text>
        <dbReference type="Rhea" id="RHEA:25094"/>
        <dbReference type="ChEBI" id="CHEBI:30616"/>
        <dbReference type="ChEBI" id="CHEBI:57566"/>
        <dbReference type="ChEBI" id="CHEBI:58593"/>
        <dbReference type="ChEBI" id="CHEBI:456216"/>
        <dbReference type="EC" id="2.7.4.14"/>
    </reaction>
</comment>
<evidence type="ECO:0000256" key="1">
    <source>
        <dbReference type="ARBA" id="ARBA00022490"/>
    </source>
</evidence>
<dbReference type="InterPro" id="IPR000850">
    <property type="entry name" value="Adenylat/UMP-CMP_kin"/>
</dbReference>
<evidence type="ECO:0000256" key="3">
    <source>
        <dbReference type="ARBA" id="ARBA00022741"/>
    </source>
</evidence>
<evidence type="ECO:0000256" key="4">
    <source>
        <dbReference type="ARBA" id="ARBA00022777"/>
    </source>
</evidence>
<dbReference type="GO" id="GO:0006207">
    <property type="term" value="P:'de novo' pyrimidine nucleobase biosynthetic process"/>
    <property type="evidence" value="ECO:0007669"/>
    <property type="project" value="InterPro"/>
</dbReference>
<feature type="binding site" evidence="9">
    <location>
        <begin position="65"/>
        <end position="67"/>
    </location>
    <ligand>
        <name>a ribonucleoside 5'-phosphate</name>
        <dbReference type="ChEBI" id="CHEBI:58043"/>
    </ligand>
</feature>
<feature type="binding site" evidence="9">
    <location>
        <position position="43"/>
    </location>
    <ligand>
        <name>a ribonucleoside 5'-phosphate</name>
        <dbReference type="ChEBI" id="CHEBI:58043"/>
    </ligand>
</feature>
<evidence type="ECO:0000256" key="7">
    <source>
        <dbReference type="ARBA" id="ARBA00023242"/>
    </source>
</evidence>
<dbReference type="GO" id="GO:0005737">
    <property type="term" value="C:cytoplasm"/>
    <property type="evidence" value="ECO:0007669"/>
    <property type="project" value="UniProtKB-SubCell"/>
</dbReference>
<keyword evidence="5 9" id="KW-0067">ATP-binding</keyword>
<feature type="region of interest" description="NMPbind" evidence="9">
    <location>
        <begin position="37"/>
        <end position="67"/>
    </location>
</feature>
<evidence type="ECO:0000256" key="8">
    <source>
        <dbReference type="ARBA" id="ARBA00048116"/>
    </source>
</evidence>
<dbReference type="EC" id="2.7.4.14" evidence="9"/>
<comment type="catalytic activity">
    <reaction evidence="8 9">
        <text>UMP + ATP = UDP + ADP</text>
        <dbReference type="Rhea" id="RHEA:24400"/>
        <dbReference type="ChEBI" id="CHEBI:30616"/>
        <dbReference type="ChEBI" id="CHEBI:57865"/>
        <dbReference type="ChEBI" id="CHEBI:58223"/>
        <dbReference type="ChEBI" id="CHEBI:456216"/>
        <dbReference type="EC" id="2.7.4.14"/>
    </reaction>
</comment>
<dbReference type="NCBIfam" id="TIGR01359">
    <property type="entry name" value="UMP_CMP_kin_fam"/>
    <property type="match status" value="1"/>
</dbReference>
<dbReference type="InterPro" id="IPR006266">
    <property type="entry name" value="UMP_CMP_kinase"/>
</dbReference>
<dbReference type="AlphaFoldDB" id="A0AAW2IDT4"/>
<dbReference type="FunFam" id="3.40.50.300:FF:000315">
    <property type="entry name" value="Adenylate kinase 1"/>
    <property type="match status" value="1"/>
</dbReference>
<dbReference type="GO" id="GO:0006221">
    <property type="term" value="P:pyrimidine nucleotide biosynthetic process"/>
    <property type="evidence" value="ECO:0007669"/>
    <property type="project" value="UniProtKB-UniRule"/>
</dbReference>
<keyword evidence="1 9" id="KW-0963">Cytoplasm</keyword>
<feature type="binding site" evidence="9">
    <location>
        <position position="179"/>
    </location>
    <ligand>
        <name>ATP</name>
        <dbReference type="ChEBI" id="CHEBI:30616"/>
    </ligand>
</feature>
<sequence length="202" mass="22978">MSTDRNPFVLFVLGAPGSGKGTQCSKIVEKYRFSHLSAGDLLRLELNTPGSPFETLIEGHIKNGTIVPVEITCKLLERAMQNSDQDYFLIDGFPRNKDNLDGWEREMRDKVNLLGVLFFDCKDDVCMKRCLSRGAAGSGRSDDNVESLRKRFCTYRNDTMPIVEYYKQKKMVYVVDASSSPNDVFEKVEETMNTLVPKEIRK</sequence>
<dbReference type="InterPro" id="IPR027417">
    <property type="entry name" value="P-loop_NTPase"/>
</dbReference>
<feature type="binding site" evidence="9">
    <location>
        <position position="99"/>
    </location>
    <ligand>
        <name>CMP</name>
        <dbReference type="ChEBI" id="CHEBI:60377"/>
    </ligand>
</feature>
<dbReference type="GO" id="GO:0005524">
    <property type="term" value="F:ATP binding"/>
    <property type="evidence" value="ECO:0007669"/>
    <property type="project" value="UniProtKB-KW"/>
</dbReference>
<dbReference type="SUPFAM" id="SSF52540">
    <property type="entry name" value="P-loop containing nucleoside triphosphate hydrolases"/>
    <property type="match status" value="1"/>
</dbReference>
<keyword evidence="2 9" id="KW-0808">Transferase</keyword>
<keyword evidence="3 9" id="KW-0547">Nucleotide-binding</keyword>
<protein>
    <recommendedName>
        <fullName evidence="9">UMP-CMP kinase</fullName>
        <ecNumber evidence="9">2.7.4.14</ecNumber>
    </recommendedName>
    <alternativeName>
        <fullName evidence="9">Deoxycytidylate kinase</fullName>
        <shortName evidence="9">CK</shortName>
        <shortName evidence="9">dCMP kinase</shortName>
    </alternativeName>
    <alternativeName>
        <fullName evidence="9">Uridine monophosphate/cytidine monophosphate kinase</fullName>
        <shortName evidence="9">UMP/CMP kinase</shortName>
        <shortName evidence="9">UMP/CMPK</shortName>
    </alternativeName>
</protein>
<dbReference type="InterPro" id="IPR033690">
    <property type="entry name" value="Adenylat_kinase_CS"/>
</dbReference>
<comment type="similarity">
    <text evidence="9">Belongs to the adenylate kinase family. UMP-CMP kinase subfamily.</text>
</comment>
<gene>
    <name evidence="10" type="ORF">PYX00_001560</name>
</gene>
<dbReference type="PRINTS" id="PR00094">
    <property type="entry name" value="ADENYLTKNASE"/>
</dbReference>
<comment type="domain">
    <text evidence="9">Consists of three domains, a large central CORE domain and two small peripheral domains, NMPbind and LID, which undergo movements during catalysis. The LID domain closes over the site of phosphoryl transfer upon ATP binding. Assembling and dissambling the active center during each catalytic cycle provides an effective means to prevent ATP hydrolysis.</text>
</comment>
<comment type="function">
    <text evidence="9">Catalyzes the phosphorylation of pyrimidine nucleoside monophosphates at the expense of ATP. Plays an important role in de novo pyrimidine nucleotide biosynthesis. Has preference for UMP and CMP as phosphate acceptors.</text>
</comment>
<dbReference type="Gene3D" id="3.40.50.300">
    <property type="entry name" value="P-loop containing nucleotide triphosphate hydrolases"/>
    <property type="match status" value="1"/>
</dbReference>
<dbReference type="HAMAP" id="MF_03172">
    <property type="entry name" value="Adenylate_kinase_UMP_CMP_kin"/>
    <property type="match status" value="1"/>
</dbReference>
<evidence type="ECO:0000313" key="10">
    <source>
        <dbReference type="EMBL" id="KAL0280187.1"/>
    </source>
</evidence>
<evidence type="ECO:0000256" key="2">
    <source>
        <dbReference type="ARBA" id="ARBA00022679"/>
    </source>
</evidence>
<comment type="cofactor">
    <cofactor evidence="9">
        <name>Mg(2+)</name>
        <dbReference type="ChEBI" id="CHEBI:18420"/>
    </cofactor>
    <text evidence="9">Binds 1 Mg(2+) ion per monomer.</text>
</comment>
<comment type="subcellular location">
    <subcellularLocation>
        <location evidence="9">Cytoplasm</location>
    </subcellularLocation>
    <subcellularLocation>
        <location evidence="9">Nucleus</location>
    </subcellularLocation>
</comment>
<dbReference type="CDD" id="cd01428">
    <property type="entry name" value="ADK"/>
    <property type="match status" value="1"/>
</dbReference>
<evidence type="ECO:0000256" key="5">
    <source>
        <dbReference type="ARBA" id="ARBA00022840"/>
    </source>
</evidence>
<dbReference type="GO" id="GO:0050145">
    <property type="term" value="F:nucleoside monophosphate kinase activity"/>
    <property type="evidence" value="ECO:0007669"/>
    <property type="project" value="UniProtKB-ARBA"/>
</dbReference>
<keyword evidence="4 9" id="KW-0418">Kinase</keyword>
<evidence type="ECO:0000256" key="9">
    <source>
        <dbReference type="HAMAP-Rule" id="MF_03172"/>
    </source>
</evidence>
<keyword evidence="6 9" id="KW-0665">Pyrimidine biosynthesis</keyword>